<dbReference type="RefSeq" id="WP_132807675.1">
    <property type="nucleotide sequence ID" value="NZ_SMAK01000013.1"/>
</dbReference>
<dbReference type="OrthoDB" id="9806592at2"/>
<dbReference type="AlphaFoldDB" id="A0A4R3LXM4"/>
<keyword evidence="2" id="KW-1185">Reference proteome</keyword>
<comment type="caution">
    <text evidence="1">The sequence shown here is derived from an EMBL/GenBank/DDBJ whole genome shotgun (WGS) entry which is preliminary data.</text>
</comment>
<name>A0A4R3LXM4_9HYPH</name>
<evidence type="ECO:0000313" key="2">
    <source>
        <dbReference type="Proteomes" id="UP000295678"/>
    </source>
</evidence>
<organism evidence="1 2">
    <name type="scientific">Tepidamorphus gemmatus</name>
    <dbReference type="NCBI Taxonomy" id="747076"/>
    <lineage>
        <taxon>Bacteria</taxon>
        <taxon>Pseudomonadati</taxon>
        <taxon>Pseudomonadota</taxon>
        <taxon>Alphaproteobacteria</taxon>
        <taxon>Hyphomicrobiales</taxon>
        <taxon>Tepidamorphaceae</taxon>
        <taxon>Tepidamorphus</taxon>
    </lineage>
</organism>
<sequence length="604" mass="65104">MPETLPLLTRRADLAPATADAQARTVEVIWSTGAPVRRRDMAGEYIERLSLDPEAVDLSRLEGASVLDAHRQSAVRDVLGSVREAAVDGRRGTALVQFSARPEVEPIWQDVLAGILRHVSVGYSVEEWAESSENGARVLTAARWTPHEISLVPTAADPGAKIRMETDMPETTSPAADTPPEATTQTRAAVNSEIRSIARIAGLDQAWVDGQIDGNADADGARRAAFEALARRSSPAIWTEQVRVEMGESQDEPSLRARQMGEALYARINPRHELSEPARRYAYATPVDMAKELLTLRGESTLGLSPATLITRALHTTSDFPIILGDTVGRVLRDAYQAAPAGVRRLGRQTTARDFRAINKIMLGEAPLLEKLNEHGEIKAGTMAEAREAYRVETWARKIGITRQVLVNDDLGAFSDLARRMGQGAAETEARILVDLLEANSGNGPKLSDNKTLFHADHGNKAGSGAAISDATLSAARLAMRSQTGLSGQPISATPKYLLVPPAQETTAEKWLATIAAAKAADVNPFSGSLTLVVEPRLSSATRWYVSADPAEIDGLEYAYLAGGEGPQVETKAGWDVDGVEIRVILDFGAGFIDWRGWYQNAGA</sequence>
<dbReference type="NCBIfam" id="NF045541">
    <property type="entry name" value="scaf_prot_MCP2"/>
    <property type="match status" value="1"/>
</dbReference>
<reference evidence="1 2" key="1">
    <citation type="submission" date="2019-03" db="EMBL/GenBank/DDBJ databases">
        <title>Genomic Encyclopedia of Type Strains, Phase IV (KMG-IV): sequencing the most valuable type-strain genomes for metagenomic binning, comparative biology and taxonomic classification.</title>
        <authorList>
            <person name="Goeker M."/>
        </authorList>
    </citation>
    <scope>NUCLEOTIDE SEQUENCE [LARGE SCALE GENOMIC DNA]</scope>
    <source>
        <strain evidence="1 2">DSM 19345</strain>
    </source>
</reference>
<dbReference type="Pfam" id="PF25209">
    <property type="entry name" value="Phage_capsid_4"/>
    <property type="match status" value="1"/>
</dbReference>
<accession>A0A4R3LXM4</accession>
<protein>
    <submittedName>
        <fullName evidence="1">Mu-like prophage major head subunit gpT</fullName>
    </submittedName>
</protein>
<dbReference type="EMBL" id="SMAK01000013">
    <property type="protein sequence ID" value="TCT05391.1"/>
    <property type="molecule type" value="Genomic_DNA"/>
</dbReference>
<evidence type="ECO:0000313" key="1">
    <source>
        <dbReference type="EMBL" id="TCT05391.1"/>
    </source>
</evidence>
<proteinExistence type="predicted"/>
<gene>
    <name evidence="1" type="ORF">EDC22_11312</name>
</gene>
<dbReference type="Proteomes" id="UP000295678">
    <property type="component" value="Unassembled WGS sequence"/>
</dbReference>